<gene>
    <name evidence="2" type="ORF">JOF53_003449</name>
</gene>
<comment type="caution">
    <text evidence="2">The sequence shown here is derived from an EMBL/GenBank/DDBJ whole genome shotgun (WGS) entry which is preliminary data.</text>
</comment>
<dbReference type="SUPFAM" id="SSF53474">
    <property type="entry name" value="alpha/beta-Hydrolases"/>
    <property type="match status" value="2"/>
</dbReference>
<dbReference type="RefSeq" id="WP_245372787.1">
    <property type="nucleotide sequence ID" value="NZ_JAGIOO010000001.1"/>
</dbReference>
<feature type="transmembrane region" description="Helical" evidence="1">
    <location>
        <begin position="175"/>
        <end position="195"/>
    </location>
</feature>
<keyword evidence="1" id="KW-0472">Membrane</keyword>
<dbReference type="InterPro" id="IPR029058">
    <property type="entry name" value="AB_hydrolase_fold"/>
</dbReference>
<sequence length="772" mass="80486">MPVLLPGPDTRVVELRVPGVLGATPESVTGSASAVDVAGDGLGRVVRPADRMDRPVAGPALSVGGRPISRVIEGYVWGAMTSGGVAKATWALLFPFTMSNVAHWMLPPVPPGSRAGKALGTVLRALLRLAAFGLTMLFVGQLAVVSLDLVAAQCLSPAAECAGGITPAWLRDSPALLMVAGLLPVLLTIAVLYRVSGVDWELNVPAPAPDPPGHAMSGMPGAGVAADPDTPALRGLHTAAAPATVAWLLLGGPLGPLRADLGALWAVAVLLLGLCALGVLLLDDPNGSHPERAGRWLRAALAPLPRGMILVASLALLGATAAFAPRLNGPLAASDATVQGIAVLLGVVCTLFGVLLVPAALLARRTWRRLPRQLRPWAGGWMAAPVLGLAGLLGGGFGAGIAITFETLLTPVQLVLPTGYRWVTLLWGSATTVTVLTALVAGPVFVLLRLLRQKRGRFVPPLVGLLHQDRPNDEQRAARAWRRADWQRRHAHHVLIAFAALLGVGAVAVVVLQFTGARLSRDLAPLSAIGVLALAGLGGGLLYLVWLAARHPERAKQVGVLADLAAFWPREAHPVVPPCYAMKVVPELVARAEEHLKTPGTRLVLVGHSQGSLLAAVAAARLMESLPEHDKERVGLVTAGSQLQWAYPRAFPAVVPHASLASLHGQLAGRWRSLCRGTDPLGGAVSTWSRQVYDGKVLGVGYKADGTVGALPAATVGPTGALVLGGDHWLPDPMRGPFPLRRWAPGVLGHVEYQPDPEWDRAVSIAAGLSRP</sequence>
<evidence type="ECO:0000313" key="3">
    <source>
        <dbReference type="Proteomes" id="UP001519363"/>
    </source>
</evidence>
<keyword evidence="1" id="KW-0812">Transmembrane</keyword>
<feature type="transmembrane region" description="Helical" evidence="1">
    <location>
        <begin position="336"/>
        <end position="362"/>
    </location>
</feature>
<dbReference type="EMBL" id="JAGIOO010000001">
    <property type="protein sequence ID" value="MBP2474577.1"/>
    <property type="molecule type" value="Genomic_DNA"/>
</dbReference>
<feature type="transmembrane region" description="Helical" evidence="1">
    <location>
        <begin position="425"/>
        <end position="448"/>
    </location>
</feature>
<feature type="transmembrane region" description="Helical" evidence="1">
    <location>
        <begin position="491"/>
        <end position="514"/>
    </location>
</feature>
<keyword evidence="3" id="KW-1185">Reference proteome</keyword>
<reference evidence="2 3" key="1">
    <citation type="submission" date="2021-03" db="EMBL/GenBank/DDBJ databases">
        <title>Sequencing the genomes of 1000 actinobacteria strains.</title>
        <authorList>
            <person name="Klenk H.-P."/>
        </authorList>
    </citation>
    <scope>NUCLEOTIDE SEQUENCE [LARGE SCALE GENOMIC DNA]</scope>
    <source>
        <strain evidence="2 3">DSM 44580</strain>
    </source>
</reference>
<organism evidence="2 3">
    <name type="scientific">Crossiella equi</name>
    <dbReference type="NCBI Taxonomy" id="130796"/>
    <lineage>
        <taxon>Bacteria</taxon>
        <taxon>Bacillati</taxon>
        <taxon>Actinomycetota</taxon>
        <taxon>Actinomycetes</taxon>
        <taxon>Pseudonocardiales</taxon>
        <taxon>Pseudonocardiaceae</taxon>
        <taxon>Crossiella</taxon>
    </lineage>
</organism>
<dbReference type="Proteomes" id="UP001519363">
    <property type="component" value="Unassembled WGS sequence"/>
</dbReference>
<protein>
    <recommendedName>
        <fullName evidence="4">Lipase (Class 3)</fullName>
    </recommendedName>
</protein>
<keyword evidence="1" id="KW-1133">Transmembrane helix</keyword>
<accession>A0ABS5ADC5</accession>
<feature type="transmembrane region" description="Helical" evidence="1">
    <location>
        <begin position="526"/>
        <end position="549"/>
    </location>
</feature>
<feature type="transmembrane region" description="Helical" evidence="1">
    <location>
        <begin position="383"/>
        <end position="405"/>
    </location>
</feature>
<dbReference type="Gene3D" id="3.40.50.1820">
    <property type="entry name" value="alpha/beta hydrolase"/>
    <property type="match status" value="1"/>
</dbReference>
<feature type="transmembrane region" description="Helical" evidence="1">
    <location>
        <begin position="263"/>
        <end position="282"/>
    </location>
</feature>
<feature type="transmembrane region" description="Helical" evidence="1">
    <location>
        <begin position="126"/>
        <end position="147"/>
    </location>
</feature>
<feature type="transmembrane region" description="Helical" evidence="1">
    <location>
        <begin position="303"/>
        <end position="324"/>
    </location>
</feature>
<evidence type="ECO:0000256" key="1">
    <source>
        <dbReference type="SAM" id="Phobius"/>
    </source>
</evidence>
<proteinExistence type="predicted"/>
<evidence type="ECO:0000313" key="2">
    <source>
        <dbReference type="EMBL" id="MBP2474577.1"/>
    </source>
</evidence>
<evidence type="ECO:0008006" key="4">
    <source>
        <dbReference type="Google" id="ProtNLM"/>
    </source>
</evidence>
<name>A0ABS5ADC5_9PSEU</name>